<dbReference type="EMBL" id="MT630658">
    <property type="protein sequence ID" value="QNO41703.1"/>
    <property type="molecule type" value="Genomic_DNA"/>
</dbReference>
<reference evidence="1" key="1">
    <citation type="submission" date="2020-06" db="EMBL/GenBank/DDBJ databases">
        <title>Unique genomic features of the anaerobic methanotrophic archaea.</title>
        <authorList>
            <person name="Chadwick G.L."/>
            <person name="Skennerton C.T."/>
            <person name="Laso-Perez R."/>
            <person name="Leu A.O."/>
            <person name="Speth D.R."/>
            <person name="Yu H."/>
            <person name="Morgan-Lang C."/>
            <person name="Hatzenpichler R."/>
            <person name="Goudeau D."/>
            <person name="Malmstrom R."/>
            <person name="Brazelton W.J."/>
            <person name="Woyke T."/>
            <person name="Hallam S.J."/>
            <person name="Tyson G.W."/>
            <person name="Wegener G."/>
            <person name="Boetius A."/>
            <person name="Orphan V."/>
        </authorList>
    </citation>
    <scope>NUCLEOTIDE SEQUENCE</scope>
</reference>
<name>A0A7G9Y119_9EURY</name>
<gene>
    <name evidence="1" type="ORF">NEBFCOPL_00004</name>
</gene>
<accession>A0A7G9Y119</accession>
<protein>
    <submittedName>
        <fullName evidence="1">Uncharacterized protein</fullName>
    </submittedName>
</protein>
<evidence type="ECO:0000313" key="1">
    <source>
        <dbReference type="EMBL" id="QNO41703.1"/>
    </source>
</evidence>
<organism evidence="1">
    <name type="scientific">Candidatus Methanogaster sp. ANME-2c ERB4</name>
    <dbReference type="NCBI Taxonomy" id="2759911"/>
    <lineage>
        <taxon>Archaea</taxon>
        <taxon>Methanobacteriati</taxon>
        <taxon>Methanobacteriota</taxon>
        <taxon>Stenosarchaea group</taxon>
        <taxon>Methanomicrobia</taxon>
        <taxon>Methanosarcinales</taxon>
        <taxon>ANME-2 cluster</taxon>
        <taxon>Candidatus Methanogasteraceae</taxon>
        <taxon>Candidatus Methanogaster</taxon>
    </lineage>
</organism>
<proteinExistence type="predicted"/>
<dbReference type="AlphaFoldDB" id="A0A7G9Y119"/>
<sequence>MSGSGIASAAGPIDRTVVLTPRSWLAGAFCCGQDFSEKHDGILVEFDYFADGWCVVALFEWIRDGFGGCSRGDCGWMVAWLGIVFGTR</sequence>